<dbReference type="HOGENOM" id="CLU_031735_1_0_1"/>
<dbReference type="Gene3D" id="2.170.150.40">
    <property type="entry name" value="Domain of unknown function (DUF427)"/>
    <property type="match status" value="1"/>
</dbReference>
<feature type="compositionally biased region" description="Polar residues" evidence="1">
    <location>
        <begin position="1"/>
        <end position="25"/>
    </location>
</feature>
<dbReference type="OrthoDB" id="4497018at2759"/>
<evidence type="ECO:0000256" key="1">
    <source>
        <dbReference type="SAM" id="MobiDB-lite"/>
    </source>
</evidence>
<dbReference type="eggNOG" id="ENOG502S65D">
    <property type="taxonomic scope" value="Eukaryota"/>
</dbReference>
<feature type="region of interest" description="Disordered" evidence="1">
    <location>
        <begin position="1"/>
        <end position="42"/>
    </location>
</feature>
<feature type="domain" description="DUF427" evidence="2">
    <location>
        <begin position="471"/>
        <end position="540"/>
    </location>
</feature>
<dbReference type="Proteomes" id="UP000018001">
    <property type="component" value="Unassembled WGS sequence"/>
</dbReference>
<dbReference type="InParanoid" id="V5I149"/>
<feature type="compositionally biased region" description="Basic and acidic residues" evidence="1">
    <location>
        <begin position="407"/>
        <end position="449"/>
    </location>
</feature>
<dbReference type="InterPro" id="IPR038694">
    <property type="entry name" value="DUF427_sf"/>
</dbReference>
<dbReference type="Pfam" id="PF04248">
    <property type="entry name" value="NTP_transf_9"/>
    <property type="match status" value="1"/>
</dbReference>
<keyword evidence="4" id="KW-1185">Reference proteome</keyword>
<sequence length="577" mass="65523">MVGDNGTKSQIDNTKDTPATASQNRAGLHPIAPHDGDPNLTNSRLLVNRRRIYERHLPGDAYISAHVERLQHGYFSSSIVSQADIDFVDFLGVNFVFHPSDSKSHRFKAATITATIEHHPQDTVDNNYFTRNNPRFLMFAPHLIYGAVSPETLQWNFNLASSFGIANAPVTALLSPSGGLKAQYKLYEMMKIQGSLRTLDIHEDPEYNINDGKIVWSLTENALQRSGLPREFTFVMLIQKPRWDSRLKFSLEIEPVIDAWFGNYPNWWLDFRRYQPLTKRLINFRHQVGQKFEPSQSSRGFNFATLASSLDDYVISPEGVVDDPTASGMGKRMSGNPGSQAAMPPGSASRYINPSAPLIGKNFGSLPLTAERIRYMGQVLALSNPSNSMLNVRVFLENRHSPPSALHAERRHQEPAAPDIKERAIRRSLSQEELKQRSTSQRRDGEQKSSHKMASRPFPYAGYSEDVDKRVRVLFNGKFVVDAKKPRLVWEHAYYPTYFFPKSEVHLEYLKDEKSGATDAEKEYNLVVHDRVAENAVTVFVAGPSQNFVKVVFSKVDAWFEEDERIYVHPKDPYKVF</sequence>
<organism evidence="3 4">
    <name type="scientific">Byssochlamys spectabilis (strain No. 5 / NBRC 109023)</name>
    <name type="common">Paecilomyces variotii</name>
    <dbReference type="NCBI Taxonomy" id="1356009"/>
    <lineage>
        <taxon>Eukaryota</taxon>
        <taxon>Fungi</taxon>
        <taxon>Dikarya</taxon>
        <taxon>Ascomycota</taxon>
        <taxon>Pezizomycotina</taxon>
        <taxon>Eurotiomycetes</taxon>
        <taxon>Eurotiomycetidae</taxon>
        <taxon>Eurotiales</taxon>
        <taxon>Thermoascaceae</taxon>
        <taxon>Paecilomyces</taxon>
    </lineage>
</organism>
<comment type="caution">
    <text evidence="3">The sequence shown here is derived from an EMBL/GenBank/DDBJ whole genome shotgun (WGS) entry which is preliminary data.</text>
</comment>
<dbReference type="InterPro" id="IPR007361">
    <property type="entry name" value="DUF427"/>
</dbReference>
<dbReference type="EMBL" id="BAUL01000160">
    <property type="protein sequence ID" value="GAD96345.1"/>
    <property type="molecule type" value="Genomic_DNA"/>
</dbReference>
<gene>
    <name evidence="3" type="ORF">PVAR5_4998</name>
</gene>
<evidence type="ECO:0000259" key="2">
    <source>
        <dbReference type="Pfam" id="PF04248"/>
    </source>
</evidence>
<evidence type="ECO:0000313" key="4">
    <source>
        <dbReference type="Proteomes" id="UP000018001"/>
    </source>
</evidence>
<feature type="region of interest" description="Disordered" evidence="1">
    <location>
        <begin position="324"/>
        <end position="349"/>
    </location>
</feature>
<protein>
    <recommendedName>
        <fullName evidence="2">DUF427 domain-containing protein</fullName>
    </recommendedName>
</protein>
<evidence type="ECO:0000313" key="3">
    <source>
        <dbReference type="EMBL" id="GAD96345.1"/>
    </source>
</evidence>
<proteinExistence type="predicted"/>
<accession>V5I149</accession>
<feature type="region of interest" description="Disordered" evidence="1">
    <location>
        <begin position="404"/>
        <end position="457"/>
    </location>
</feature>
<reference evidence="4" key="1">
    <citation type="journal article" date="2014" name="Genome Announc.">
        <title>Draft genome sequence of the formaldehyde-resistant fungus Byssochlamys spectabilis No. 5 (anamorph Paecilomyces variotii No. 5) (NBRC109023).</title>
        <authorList>
            <person name="Oka T."/>
            <person name="Ekino K."/>
            <person name="Fukuda K."/>
            <person name="Nomura Y."/>
        </authorList>
    </citation>
    <scope>NUCLEOTIDE SEQUENCE [LARGE SCALE GENOMIC DNA]</scope>
    <source>
        <strain evidence="4">No. 5 / NBRC 109023</strain>
    </source>
</reference>
<name>V5I149_BYSSN</name>
<dbReference type="AlphaFoldDB" id="V5I149"/>